<proteinExistence type="predicted"/>
<feature type="repeat" description="Hemopexin" evidence="1">
    <location>
        <begin position="126"/>
        <end position="170"/>
    </location>
</feature>
<gene>
    <name evidence="3" type="primary">LOC101858171</name>
</gene>
<evidence type="ECO:0000313" key="3">
    <source>
        <dbReference type="RefSeq" id="XP_012935912.1"/>
    </source>
</evidence>
<dbReference type="GeneID" id="101858171"/>
<dbReference type="SUPFAM" id="SSF50923">
    <property type="entry name" value="Hemopexin-like domain"/>
    <property type="match status" value="2"/>
</dbReference>
<keyword evidence="2" id="KW-1185">Reference proteome</keyword>
<name>A0ABM0ZWE3_APLCA</name>
<dbReference type="InterPro" id="IPR036375">
    <property type="entry name" value="Hemopexin-like_dom_sf"/>
</dbReference>
<dbReference type="Gene3D" id="2.110.10.10">
    <property type="entry name" value="Hemopexin-like domain"/>
    <property type="match status" value="2"/>
</dbReference>
<organism evidence="2 3">
    <name type="scientific">Aplysia californica</name>
    <name type="common">California sea hare</name>
    <dbReference type="NCBI Taxonomy" id="6500"/>
    <lineage>
        <taxon>Eukaryota</taxon>
        <taxon>Metazoa</taxon>
        <taxon>Spiralia</taxon>
        <taxon>Lophotrochozoa</taxon>
        <taxon>Mollusca</taxon>
        <taxon>Gastropoda</taxon>
        <taxon>Heterobranchia</taxon>
        <taxon>Euthyneura</taxon>
        <taxon>Tectipleura</taxon>
        <taxon>Aplysiida</taxon>
        <taxon>Aplysioidea</taxon>
        <taxon>Aplysiidae</taxon>
        <taxon>Aplysia</taxon>
    </lineage>
</organism>
<dbReference type="InterPro" id="IPR018487">
    <property type="entry name" value="Hemopexin-like_repeat"/>
</dbReference>
<dbReference type="Proteomes" id="UP000694888">
    <property type="component" value="Unplaced"/>
</dbReference>
<dbReference type="Pfam" id="PF00045">
    <property type="entry name" value="Hemopexin"/>
    <property type="match status" value="1"/>
</dbReference>
<dbReference type="PROSITE" id="PS51642">
    <property type="entry name" value="HEMOPEXIN_2"/>
    <property type="match status" value="1"/>
</dbReference>
<protein>
    <submittedName>
        <fullName evidence="3">Uncharacterized protein LOC101858171 isoform X1</fullName>
    </submittedName>
</protein>
<sequence>MWPYKGLTSGPHRAFSTPLFELAQRPAHIQHKTGPRFWTKNKLQRCHHSTMKDSLQYNLFLALGLFTVCCYAGGSGLGDDDCVRLDAAVRYDGVLYLFNGDQYLETGNLYENSTVLGNVTEWDDLPADIDAAVQYAGNYQHYFFKGSQYYRYTLGFLRGPFDSAEHWNSFFADGIDASATLDEESFFFKGCYYIKAYRSWGRTRYSEPSRLPDNLPCDIDAAWDLETFWSSMVLAKNDQVWIWSLESITGPSPLSDFYSTQPWNLCTTPDNSTRV</sequence>
<evidence type="ECO:0000256" key="1">
    <source>
        <dbReference type="PROSITE-ProRule" id="PRU01011"/>
    </source>
</evidence>
<dbReference type="RefSeq" id="XP_012935912.1">
    <property type="nucleotide sequence ID" value="XM_013080458.1"/>
</dbReference>
<accession>A0ABM0ZWE3</accession>
<evidence type="ECO:0000313" key="2">
    <source>
        <dbReference type="Proteomes" id="UP000694888"/>
    </source>
</evidence>
<dbReference type="SMART" id="SM00120">
    <property type="entry name" value="HX"/>
    <property type="match status" value="3"/>
</dbReference>
<reference evidence="3" key="1">
    <citation type="submission" date="2025-08" db="UniProtKB">
        <authorList>
            <consortium name="RefSeq"/>
        </authorList>
    </citation>
    <scope>IDENTIFICATION</scope>
</reference>